<keyword evidence="1" id="KW-0238">DNA-binding</keyword>
<reference evidence="4 6" key="2">
    <citation type="submission" date="2019-07" db="EMBL/GenBank/DDBJ databases">
        <title>Whole genome shotgun sequence of Acetobacter cibinongensis NBRC 16605.</title>
        <authorList>
            <person name="Hosoyama A."/>
            <person name="Uohara A."/>
            <person name="Ohji S."/>
            <person name="Ichikawa N."/>
        </authorList>
    </citation>
    <scope>NUCLEOTIDE SEQUENCE [LARGE SCALE GENOMIC DNA]</scope>
    <source>
        <strain evidence="4 6">NBRC 16605</strain>
    </source>
</reference>
<evidence type="ECO:0000256" key="1">
    <source>
        <dbReference type="PROSITE-ProRule" id="PRU01076"/>
    </source>
</evidence>
<proteinExistence type="predicted"/>
<dbReference type="EMBL" id="BJVU01000017">
    <property type="protein sequence ID" value="GEL59956.1"/>
    <property type="molecule type" value="Genomic_DNA"/>
</dbReference>
<organism evidence="3 5">
    <name type="scientific">Acetobacter cibinongensis</name>
    <dbReference type="NCBI Taxonomy" id="146475"/>
    <lineage>
        <taxon>Bacteria</taxon>
        <taxon>Pseudomonadati</taxon>
        <taxon>Pseudomonadota</taxon>
        <taxon>Alphaproteobacteria</taxon>
        <taxon>Acetobacterales</taxon>
        <taxon>Acetobacteraceae</taxon>
        <taxon>Acetobacter</taxon>
    </lineage>
</organism>
<dbReference type="AlphaFoldDB" id="A0A0D6N6N5"/>
<dbReference type="Pfam" id="PF04014">
    <property type="entry name" value="MazE_antitoxin"/>
    <property type="match status" value="1"/>
</dbReference>
<gene>
    <name evidence="3" type="ORF">Abci_059_009</name>
    <name evidence="4" type="ORF">ACI01nite_25580</name>
</gene>
<evidence type="ECO:0000313" key="4">
    <source>
        <dbReference type="EMBL" id="GEL59956.1"/>
    </source>
</evidence>
<accession>A0A0D6N6N5</accession>
<reference evidence="3 5" key="1">
    <citation type="submission" date="2012-11" db="EMBL/GenBank/DDBJ databases">
        <title>Whole genome sequence of Acetobacter cibinongensis 4H-1.</title>
        <authorList>
            <person name="Azuma Y."/>
            <person name="Higashiura N."/>
            <person name="Hirakawa H."/>
            <person name="Matsushita K."/>
        </authorList>
    </citation>
    <scope>NUCLEOTIDE SEQUENCE [LARGE SCALE GENOMIC DNA]</scope>
    <source>
        <strain evidence="3 5">4H-1</strain>
    </source>
</reference>
<evidence type="ECO:0000259" key="2">
    <source>
        <dbReference type="PROSITE" id="PS51740"/>
    </source>
</evidence>
<evidence type="ECO:0000313" key="5">
    <source>
        <dbReference type="Proteomes" id="UP000032671"/>
    </source>
</evidence>
<accession>A0A6N3SV54</accession>
<dbReference type="Proteomes" id="UP000032671">
    <property type="component" value="Unassembled WGS sequence"/>
</dbReference>
<comment type="caution">
    <text evidence="3">The sequence shown here is derived from an EMBL/GenBank/DDBJ whole genome shotgun (WGS) entry which is preliminary data.</text>
</comment>
<protein>
    <submittedName>
        <fullName evidence="3">Plasmid stable inheritance protein I</fullName>
    </submittedName>
</protein>
<dbReference type="SUPFAM" id="SSF89447">
    <property type="entry name" value="AbrB/MazE/MraZ-like"/>
    <property type="match status" value="1"/>
</dbReference>
<dbReference type="Gene3D" id="2.10.260.10">
    <property type="match status" value="1"/>
</dbReference>
<dbReference type="InterPro" id="IPR037914">
    <property type="entry name" value="SpoVT-AbrB_sf"/>
</dbReference>
<dbReference type="RefSeq" id="WP_280513028.1">
    <property type="nucleotide sequence ID" value="NZ_BAMV01000057.1"/>
</dbReference>
<sequence>MHTTNLRKVGGSVMLAVPPAILDVLHLTAGTKVGISVDNGRLVIEPAAPVRYPFRPEEKKRLSYSFAFHHDLS</sequence>
<dbReference type="PROSITE" id="PS51740">
    <property type="entry name" value="SPOVT_ABRB"/>
    <property type="match status" value="1"/>
</dbReference>
<name>A0A0D6N6N5_9PROT</name>
<dbReference type="Proteomes" id="UP000321891">
    <property type="component" value="Unassembled WGS sequence"/>
</dbReference>
<keyword evidence="6" id="KW-1185">Reference proteome</keyword>
<evidence type="ECO:0000313" key="6">
    <source>
        <dbReference type="Proteomes" id="UP000321891"/>
    </source>
</evidence>
<evidence type="ECO:0000313" key="3">
    <source>
        <dbReference type="EMBL" id="GAN61697.1"/>
    </source>
</evidence>
<dbReference type="InterPro" id="IPR007159">
    <property type="entry name" value="SpoVT-AbrB_dom"/>
</dbReference>
<dbReference type="SMART" id="SM00966">
    <property type="entry name" value="SpoVT_AbrB"/>
    <property type="match status" value="1"/>
</dbReference>
<dbReference type="GO" id="GO:0003677">
    <property type="term" value="F:DNA binding"/>
    <property type="evidence" value="ECO:0007669"/>
    <property type="project" value="UniProtKB-UniRule"/>
</dbReference>
<dbReference type="EMBL" id="BAMV01000057">
    <property type="protein sequence ID" value="GAN61697.1"/>
    <property type="molecule type" value="Genomic_DNA"/>
</dbReference>
<feature type="domain" description="SpoVT-AbrB" evidence="2">
    <location>
        <begin position="4"/>
        <end position="49"/>
    </location>
</feature>